<dbReference type="PROSITE" id="PS51435">
    <property type="entry name" value="AP_NUCLEASE_F1_4"/>
    <property type="match status" value="1"/>
</dbReference>
<dbReference type="CDD" id="cd09087">
    <property type="entry name" value="Ape1-like_AP-endo"/>
    <property type="match status" value="1"/>
</dbReference>
<evidence type="ECO:0000256" key="6">
    <source>
        <dbReference type="PIRSR" id="PIRSR604808-1"/>
    </source>
</evidence>
<feature type="binding site" evidence="7">
    <location>
        <position position="237"/>
    </location>
    <ligand>
        <name>Mg(2+)</name>
        <dbReference type="ChEBI" id="CHEBI:18420"/>
        <label>1</label>
    </ligand>
</feature>
<reference evidence="12" key="1">
    <citation type="submission" date="2021-01" db="EMBL/GenBank/DDBJ databases">
        <authorList>
            <person name="Corre E."/>
            <person name="Pelletier E."/>
            <person name="Niang G."/>
            <person name="Scheremetjew M."/>
            <person name="Finn R."/>
            <person name="Kale V."/>
            <person name="Holt S."/>
            <person name="Cochrane G."/>
            <person name="Meng A."/>
            <person name="Brown T."/>
            <person name="Cohen L."/>
        </authorList>
    </citation>
    <scope>NUCLEOTIDE SEQUENCE</scope>
    <source>
        <strain evidence="12">RCC1871</strain>
    </source>
</reference>
<evidence type="ECO:0000256" key="8">
    <source>
        <dbReference type="PIRSR" id="PIRSR604808-3"/>
    </source>
</evidence>
<evidence type="ECO:0000313" key="12">
    <source>
        <dbReference type="EMBL" id="CAE0195579.1"/>
    </source>
</evidence>
<evidence type="ECO:0000256" key="3">
    <source>
        <dbReference type="ARBA" id="ARBA00022723"/>
    </source>
</evidence>
<proteinExistence type="inferred from homology"/>
<feature type="active site" description="Proton acceptor" evidence="6">
    <location>
        <position position="343"/>
    </location>
</feature>
<evidence type="ECO:0000256" key="10">
    <source>
        <dbReference type="SAM" id="MobiDB-lite"/>
    </source>
</evidence>
<dbReference type="InterPro" id="IPR004808">
    <property type="entry name" value="AP_endonuc_1"/>
</dbReference>
<dbReference type="Pfam" id="PF03372">
    <property type="entry name" value="Exo_endo_phos"/>
    <property type="match status" value="1"/>
</dbReference>
<feature type="site" description="Important for catalytic activity" evidence="8">
    <location>
        <position position="310"/>
    </location>
</feature>
<evidence type="ECO:0000256" key="1">
    <source>
        <dbReference type="ARBA" id="ARBA00001936"/>
    </source>
</evidence>
<comment type="cofactor">
    <cofactor evidence="1">
        <name>Mn(2+)</name>
        <dbReference type="ChEBI" id="CHEBI:29035"/>
    </cofactor>
</comment>
<dbReference type="GO" id="GO:0005634">
    <property type="term" value="C:nucleus"/>
    <property type="evidence" value="ECO:0007669"/>
    <property type="project" value="TreeGrafter"/>
</dbReference>
<keyword evidence="7" id="KW-0464">Manganese</keyword>
<feature type="binding site" evidence="7">
    <location>
        <position position="343"/>
    </location>
    <ligand>
        <name>Mg(2+)</name>
        <dbReference type="ChEBI" id="CHEBI:18420"/>
        <label>1</label>
    </ligand>
</feature>
<dbReference type="PROSITE" id="PS00728">
    <property type="entry name" value="AP_NUCLEASE_F1_3"/>
    <property type="match status" value="1"/>
</dbReference>
<feature type="region of interest" description="Disordered" evidence="10">
    <location>
        <begin position="1"/>
        <end position="28"/>
    </location>
</feature>
<dbReference type="GO" id="GO:0046872">
    <property type="term" value="F:metal ion binding"/>
    <property type="evidence" value="ECO:0007669"/>
    <property type="project" value="UniProtKB-KW"/>
</dbReference>
<dbReference type="InterPro" id="IPR005135">
    <property type="entry name" value="Endo/exonuclease/phosphatase"/>
</dbReference>
<feature type="active site" description="Proton donor/acceptor" evidence="6">
    <location>
        <position position="235"/>
    </location>
</feature>
<evidence type="ECO:0000259" key="11">
    <source>
        <dbReference type="Pfam" id="PF03372"/>
    </source>
</evidence>
<keyword evidence="4" id="KW-0378">Hydrolase</keyword>
<feature type="active site" evidence="6">
    <location>
        <position position="195"/>
    </location>
</feature>
<dbReference type="EC" id="3.1.-.-" evidence="9"/>
<dbReference type="GO" id="GO:0008081">
    <property type="term" value="F:phosphoric diester hydrolase activity"/>
    <property type="evidence" value="ECO:0007669"/>
    <property type="project" value="TreeGrafter"/>
</dbReference>
<evidence type="ECO:0000256" key="4">
    <source>
        <dbReference type="ARBA" id="ARBA00022801"/>
    </source>
</evidence>
<keyword evidence="5 7" id="KW-0460">Magnesium</keyword>
<feature type="binding site" evidence="7">
    <location>
        <position position="342"/>
    </location>
    <ligand>
        <name>Mg(2+)</name>
        <dbReference type="ChEBI" id="CHEBI:18420"/>
        <label>1</label>
    </ligand>
</feature>
<organism evidence="12">
    <name type="scientific">Chloropicon roscoffensis</name>
    <dbReference type="NCBI Taxonomy" id="1461544"/>
    <lineage>
        <taxon>Eukaryota</taxon>
        <taxon>Viridiplantae</taxon>
        <taxon>Chlorophyta</taxon>
        <taxon>Chloropicophyceae</taxon>
        <taxon>Chloropicales</taxon>
        <taxon>Chloropicaceae</taxon>
        <taxon>Chloropicon</taxon>
    </lineage>
</organism>
<feature type="binding site" evidence="7">
    <location>
        <position position="235"/>
    </location>
    <ligand>
        <name>Mg(2+)</name>
        <dbReference type="ChEBI" id="CHEBI:18420"/>
        <label>1</label>
    </ligand>
</feature>
<dbReference type="InterPro" id="IPR020848">
    <property type="entry name" value="AP_endonuclease_F1_CS"/>
</dbReference>
<dbReference type="GO" id="GO:0008311">
    <property type="term" value="F:double-stranded DNA 3'-5' DNA exonuclease activity"/>
    <property type="evidence" value="ECO:0007669"/>
    <property type="project" value="TreeGrafter"/>
</dbReference>
<evidence type="ECO:0000256" key="5">
    <source>
        <dbReference type="ARBA" id="ARBA00022842"/>
    </source>
</evidence>
<dbReference type="InterPro" id="IPR036691">
    <property type="entry name" value="Endo/exonu/phosph_ase_sf"/>
</dbReference>
<protein>
    <recommendedName>
        <fullName evidence="9">DNA-(apurinic or apyrimidinic site) endonuclease</fullName>
        <ecNumber evidence="9">3.1.-.-</ecNumber>
    </recommendedName>
</protein>
<accession>A0A7S3FUH2</accession>
<feature type="domain" description="Endonuclease/exonuclease/phosphatase" evidence="11">
    <location>
        <begin position="50"/>
        <end position="327"/>
    </location>
</feature>
<sequence length="352" mass="38928">MAKRESEAGGTAKGVKKAKKAPAKAPENVVTDPIERQPIHSGDRTFKVAYWNMGGIRSSLKKRPEIYETLLKAADSPEVIFLAEHKLQPDDVPGVEKELFALWPGYRAIWNCSARKGYSGVVALIKEDVLGPLKPASIKNKTVEVSTPESHLDTYEIKSVHRGLGIPPVQSEYNTEGRVLTLNLAKPDMYVVVSYVPNSGAGLKRIDYRINEWEKDMRGYLTELAKEKPVAYVGDMNVAHLDLDIWNAGAKHLEKNAGTTTIERNAFGQMLSECDYVDGFRHFHPEAAGHFTFWSVRSRNKPSNRGLRLDYTLVSKSMVDGSAGAQLADAYILGEVCASFGDHCAVGMTVKY</sequence>
<dbReference type="GO" id="GO:0006284">
    <property type="term" value="P:base-excision repair"/>
    <property type="evidence" value="ECO:0007669"/>
    <property type="project" value="TreeGrafter"/>
</dbReference>
<keyword evidence="9" id="KW-0227">DNA damage</keyword>
<dbReference type="Gene3D" id="3.60.10.10">
    <property type="entry name" value="Endonuclease/exonuclease/phosphatase"/>
    <property type="match status" value="1"/>
</dbReference>
<dbReference type="EMBL" id="HBHZ01011243">
    <property type="protein sequence ID" value="CAE0195579.1"/>
    <property type="molecule type" value="Transcribed_RNA"/>
</dbReference>
<feature type="site" description="Transition state stabilizer" evidence="8">
    <location>
        <position position="237"/>
    </location>
</feature>
<dbReference type="AlphaFoldDB" id="A0A7S3FUH2"/>
<comment type="similarity">
    <text evidence="2 9">Belongs to the DNA repair enzymes AP/ExoA family.</text>
</comment>
<feature type="binding site" evidence="7">
    <location>
        <position position="84"/>
    </location>
    <ligand>
        <name>Mg(2+)</name>
        <dbReference type="ChEBI" id="CHEBI:18420"/>
        <label>1</label>
    </ligand>
</feature>
<dbReference type="PANTHER" id="PTHR22748">
    <property type="entry name" value="AP ENDONUCLEASE"/>
    <property type="match status" value="1"/>
</dbReference>
<comment type="cofactor">
    <cofactor evidence="7 9">
        <name>Mg(2+)</name>
        <dbReference type="ChEBI" id="CHEBI:18420"/>
    </cofactor>
    <cofactor evidence="7 9">
        <name>Mn(2+)</name>
        <dbReference type="ChEBI" id="CHEBI:29035"/>
    </cofactor>
    <text evidence="7 9">Probably binds two magnesium or manganese ions per subunit.</text>
</comment>
<gene>
    <name evidence="12" type="ORF">CROS1456_LOCUS8676</name>
</gene>
<evidence type="ECO:0000256" key="7">
    <source>
        <dbReference type="PIRSR" id="PIRSR604808-2"/>
    </source>
</evidence>
<dbReference type="NCBIfam" id="TIGR00633">
    <property type="entry name" value="xth"/>
    <property type="match status" value="1"/>
</dbReference>
<evidence type="ECO:0000256" key="9">
    <source>
        <dbReference type="RuleBase" id="RU362131"/>
    </source>
</evidence>
<name>A0A7S3FUH2_9CHLO</name>
<dbReference type="GO" id="GO:0003906">
    <property type="term" value="F:DNA-(apurinic or apyrimidinic site) endonuclease activity"/>
    <property type="evidence" value="ECO:0007669"/>
    <property type="project" value="TreeGrafter"/>
</dbReference>
<dbReference type="SUPFAM" id="SSF56219">
    <property type="entry name" value="DNase I-like"/>
    <property type="match status" value="1"/>
</dbReference>
<dbReference type="PANTHER" id="PTHR22748:SF6">
    <property type="entry name" value="DNA-(APURINIC OR APYRIMIDINIC SITE) ENDONUCLEASE"/>
    <property type="match status" value="1"/>
</dbReference>
<feature type="binding site" evidence="7">
    <location>
        <position position="52"/>
    </location>
    <ligand>
        <name>Mg(2+)</name>
        <dbReference type="ChEBI" id="CHEBI:18420"/>
        <label>1</label>
    </ligand>
</feature>
<evidence type="ECO:0000256" key="2">
    <source>
        <dbReference type="ARBA" id="ARBA00007092"/>
    </source>
</evidence>
<keyword evidence="9" id="KW-0234">DNA repair</keyword>
<feature type="site" description="Interaction with DNA substrate" evidence="8">
    <location>
        <position position="343"/>
    </location>
</feature>
<keyword evidence="3 7" id="KW-0479">Metal-binding</keyword>
<dbReference type="GO" id="GO:0003677">
    <property type="term" value="F:DNA binding"/>
    <property type="evidence" value="ECO:0007669"/>
    <property type="project" value="InterPro"/>
</dbReference>